<protein>
    <submittedName>
        <fullName evidence="6">Creatinine amidohydrolase</fullName>
    </submittedName>
</protein>
<comment type="similarity">
    <text evidence="5">Belongs to the creatininase superfamily.</text>
</comment>
<dbReference type="Pfam" id="PF02633">
    <property type="entry name" value="Creatininase"/>
    <property type="match status" value="1"/>
</dbReference>
<evidence type="ECO:0000256" key="1">
    <source>
        <dbReference type="ARBA" id="ARBA00001947"/>
    </source>
</evidence>
<dbReference type="EMBL" id="QUNO01000002">
    <property type="protein sequence ID" value="REH54001.1"/>
    <property type="molecule type" value="Genomic_DNA"/>
</dbReference>
<reference evidence="6 7" key="1">
    <citation type="submission" date="2018-08" db="EMBL/GenBank/DDBJ databases">
        <title>Genomic Encyclopedia of Archaeal and Bacterial Type Strains, Phase II (KMG-II): from individual species to whole genera.</title>
        <authorList>
            <person name="Goeker M."/>
        </authorList>
    </citation>
    <scope>NUCLEOTIDE SEQUENCE [LARGE SCALE GENOMIC DNA]</scope>
    <source>
        <strain evidence="6 7">DSM 45791</strain>
    </source>
</reference>
<comment type="caution">
    <text evidence="6">The sequence shown here is derived from an EMBL/GenBank/DDBJ whole genome shotgun (WGS) entry which is preliminary data.</text>
</comment>
<dbReference type="NCBIfam" id="TIGR03964">
    <property type="entry name" value="mycofact_creat"/>
    <property type="match status" value="1"/>
</dbReference>
<keyword evidence="2" id="KW-0479">Metal-binding</keyword>
<dbReference type="Proteomes" id="UP000256269">
    <property type="component" value="Unassembled WGS sequence"/>
</dbReference>
<sequence>MNRLIDMTWPEVEAVAAASVLAVPVGSTEQHGPHLPFTVDTEIAAALCGRLAKARDRVVVAPAFSYGSSGEHAAFPGSLSIGLDAVETLLVELVRSADAFAGVLLVNGHGGNAAAVSRAVQRLNHEGRRVTCWSPTGSAVDSHAGRTETSVMLALRPESVRLDRAEPGDRRPLREIMPLLVRSGVVSVSANGVLGDPTGASGGEGRRVLEHWTAGLLSAYDTWTPVS</sequence>
<evidence type="ECO:0000256" key="3">
    <source>
        <dbReference type="ARBA" id="ARBA00022801"/>
    </source>
</evidence>
<dbReference type="PANTHER" id="PTHR35005">
    <property type="entry name" value="3-DEHYDRO-SCYLLO-INOSOSE HYDROLASE"/>
    <property type="match status" value="1"/>
</dbReference>
<dbReference type="GO" id="GO:0009231">
    <property type="term" value="P:riboflavin biosynthetic process"/>
    <property type="evidence" value="ECO:0007669"/>
    <property type="project" value="TreeGrafter"/>
</dbReference>
<dbReference type="SUPFAM" id="SSF102215">
    <property type="entry name" value="Creatininase"/>
    <property type="match status" value="1"/>
</dbReference>
<keyword evidence="4" id="KW-0862">Zinc</keyword>
<dbReference type="GO" id="GO:0016811">
    <property type="term" value="F:hydrolase activity, acting on carbon-nitrogen (but not peptide) bonds, in linear amides"/>
    <property type="evidence" value="ECO:0007669"/>
    <property type="project" value="TreeGrafter"/>
</dbReference>
<gene>
    <name evidence="6" type="ORF">BCF44_102233</name>
</gene>
<dbReference type="InterPro" id="IPR023871">
    <property type="entry name" value="MftE"/>
</dbReference>
<evidence type="ECO:0000256" key="2">
    <source>
        <dbReference type="ARBA" id="ARBA00022723"/>
    </source>
</evidence>
<evidence type="ECO:0000256" key="5">
    <source>
        <dbReference type="ARBA" id="ARBA00024029"/>
    </source>
</evidence>
<accession>A0A3E0I5W9</accession>
<name>A0A3E0I5W9_9PSEU</name>
<comment type="cofactor">
    <cofactor evidence="1">
        <name>Zn(2+)</name>
        <dbReference type="ChEBI" id="CHEBI:29105"/>
    </cofactor>
</comment>
<evidence type="ECO:0000256" key="4">
    <source>
        <dbReference type="ARBA" id="ARBA00022833"/>
    </source>
</evidence>
<dbReference type="InterPro" id="IPR003785">
    <property type="entry name" value="Creatininase/forma_Hydrolase"/>
</dbReference>
<dbReference type="Gene3D" id="3.40.50.10310">
    <property type="entry name" value="Creatininase"/>
    <property type="match status" value="1"/>
</dbReference>
<keyword evidence="3 6" id="KW-0378">Hydrolase</keyword>
<organism evidence="6 7">
    <name type="scientific">Kutzneria buriramensis</name>
    <dbReference type="NCBI Taxonomy" id="1045776"/>
    <lineage>
        <taxon>Bacteria</taxon>
        <taxon>Bacillati</taxon>
        <taxon>Actinomycetota</taxon>
        <taxon>Actinomycetes</taxon>
        <taxon>Pseudonocardiales</taxon>
        <taxon>Pseudonocardiaceae</taxon>
        <taxon>Kutzneria</taxon>
    </lineage>
</organism>
<dbReference type="InterPro" id="IPR024087">
    <property type="entry name" value="Creatininase-like_sf"/>
</dbReference>
<dbReference type="RefSeq" id="WP_342775567.1">
    <property type="nucleotide sequence ID" value="NZ_CP144375.1"/>
</dbReference>
<dbReference type="AlphaFoldDB" id="A0A3E0I5W9"/>
<dbReference type="GO" id="GO:0046872">
    <property type="term" value="F:metal ion binding"/>
    <property type="evidence" value="ECO:0007669"/>
    <property type="project" value="UniProtKB-KW"/>
</dbReference>
<dbReference type="PANTHER" id="PTHR35005:SF1">
    <property type="entry name" value="2-AMINO-5-FORMYLAMINO-6-RIBOSYLAMINOPYRIMIDIN-4(3H)-ONE 5'-MONOPHOSPHATE DEFORMYLASE"/>
    <property type="match status" value="1"/>
</dbReference>
<keyword evidence="7" id="KW-1185">Reference proteome</keyword>
<proteinExistence type="inferred from homology"/>
<evidence type="ECO:0000313" key="6">
    <source>
        <dbReference type="EMBL" id="REH54001.1"/>
    </source>
</evidence>
<evidence type="ECO:0000313" key="7">
    <source>
        <dbReference type="Proteomes" id="UP000256269"/>
    </source>
</evidence>